<evidence type="ECO:0000313" key="1">
    <source>
        <dbReference type="Proteomes" id="UP000095286"/>
    </source>
</evidence>
<protein>
    <submittedName>
        <fullName evidence="2">NopRA1 domain-containing protein</fullName>
    </submittedName>
</protein>
<proteinExistence type="predicted"/>
<organism evidence="1 2">
    <name type="scientific">Rhabditophanes sp. KR3021</name>
    <dbReference type="NCBI Taxonomy" id="114890"/>
    <lineage>
        <taxon>Eukaryota</taxon>
        <taxon>Metazoa</taxon>
        <taxon>Ecdysozoa</taxon>
        <taxon>Nematoda</taxon>
        <taxon>Chromadorea</taxon>
        <taxon>Rhabditida</taxon>
        <taxon>Tylenchina</taxon>
        <taxon>Panagrolaimomorpha</taxon>
        <taxon>Strongyloidoidea</taxon>
        <taxon>Alloionematidae</taxon>
        <taxon>Rhabditophanes</taxon>
    </lineage>
</organism>
<evidence type="ECO:0000313" key="2">
    <source>
        <dbReference type="WBParaSite" id="RSKR_0000895400.1"/>
    </source>
</evidence>
<name>A0AC35U944_9BILA</name>
<reference evidence="2" key="1">
    <citation type="submission" date="2016-11" db="UniProtKB">
        <authorList>
            <consortium name="WormBaseParasite"/>
        </authorList>
    </citation>
    <scope>IDENTIFICATION</scope>
    <source>
        <strain evidence="2">KR3021</strain>
    </source>
</reference>
<dbReference type="WBParaSite" id="RSKR_0000895400.1">
    <property type="protein sequence ID" value="RSKR_0000895400.1"/>
    <property type="gene ID" value="RSKR_0000895400"/>
</dbReference>
<accession>A0AC35U944</accession>
<sequence>MSEQINENGERLSAIDILKDLRKSISGPRGPKNLKKLWKFVKEAETSFEIQSEINASGKALDVVSTLLCSYNGSLGKQDKYIFDILNVMEKNCGISMIRFLPFQFGETAKPYYEELVKIGSLLHQRLSYTDSLKQLDKERLGFSIKTVSQFETLSSAGNDVVYDPRFLLRLFSSMMEVGSDLRSRDFISLGCLGYIFAATSVRNEEVRASAYICLHRFYAHLNQVASDSFETKKLVQQLIRQYKESLSAVNLRIPNIITHYFARASVVLMNPASPIFGRICSLLISRPTIKMGAPILFYQMLESANMENLNGETEFMLDMLSGSLIDSEDFHILNSAGGFKAILSLFYSELSTPVTRKYILMIVNNVAGIQTSISTLVGTLQIQSWIVGNMNCSRTSNWELCFLGRIFYKLYNNLIQEMAQGEIKPEEVEKLEMLGYSLKFCSAKVLERFEIGYDAQFSGGKIENKMDSVRPKDLEELICRPISAQS</sequence>
<dbReference type="Proteomes" id="UP000095286">
    <property type="component" value="Unplaced"/>
</dbReference>